<evidence type="ECO:0000313" key="6">
    <source>
        <dbReference type="Proteomes" id="UP000519439"/>
    </source>
</evidence>
<accession>A0A7W6IDX2</accession>
<dbReference type="GO" id="GO:0016757">
    <property type="term" value="F:glycosyltransferase activity"/>
    <property type="evidence" value="ECO:0007669"/>
    <property type="project" value="UniProtKB-KW"/>
</dbReference>
<dbReference type="PANTHER" id="PTHR20961">
    <property type="entry name" value="GLYCOSYLTRANSFERASE"/>
    <property type="match status" value="1"/>
</dbReference>
<sequence>MARHKSKLSQALNLKPHAYTLFRHLTAPLPRTRHWLGFYPDIGPLPDRIGRITEAVDYRIKLADPAHSPDLEELAAHNWDIHRSLIFHQDPFLVKRFVGIVHDIIVPGHTLTPVDPRTWRQVGFELAGRSNWNFAHPGLTILRSRRVEEPAIVIPPFWNYWHLFLEHLLPLIQAARLKAWGDKPLKVITSAKRPPLIDAVIAGLRAEGFDVSILEAEPREHLRLDQMLVAVNQCWNAERNYALVEAVPAARRVFAAAYRDRPVTNAGRRLYISRRGTKLRQIINEDEMVAALKRLDFTVLEAKWSNHPEQLAAFSAADVIVGVHGAGLTNIIFSAPGTKVLEIFPHDHRKTSMLHLSAEHDLKHHSFFGSHEKHNQAFSVDVPKLIERVESLLR</sequence>
<keyword evidence="2" id="KW-0808">Transferase</keyword>
<proteinExistence type="predicted"/>
<organism evidence="5 6">
    <name type="scientific">Microvirga flocculans</name>
    <dbReference type="NCBI Taxonomy" id="217168"/>
    <lineage>
        <taxon>Bacteria</taxon>
        <taxon>Pseudomonadati</taxon>
        <taxon>Pseudomonadota</taxon>
        <taxon>Alphaproteobacteria</taxon>
        <taxon>Hyphomicrobiales</taxon>
        <taxon>Methylobacteriaceae</taxon>
        <taxon>Microvirga</taxon>
    </lineage>
</organism>
<dbReference type="InterPro" id="IPR007657">
    <property type="entry name" value="Glycosyltransferase_61"/>
</dbReference>
<comment type="caution">
    <text evidence="5">The sequence shown here is derived from an EMBL/GenBank/DDBJ whole genome shotgun (WGS) entry which is preliminary data.</text>
</comment>
<dbReference type="InterPro" id="IPR049625">
    <property type="entry name" value="Glyco_transf_61_cat"/>
</dbReference>
<protein>
    <recommendedName>
        <fullName evidence="4">Glycosyltransferase 61 catalytic domain-containing protein</fullName>
    </recommendedName>
</protein>
<evidence type="ECO:0000256" key="1">
    <source>
        <dbReference type="ARBA" id="ARBA00022676"/>
    </source>
</evidence>
<dbReference type="EMBL" id="JACIDC010000004">
    <property type="protein sequence ID" value="MBB4039702.1"/>
    <property type="molecule type" value="Genomic_DNA"/>
</dbReference>
<reference evidence="5 6" key="1">
    <citation type="submission" date="2020-08" db="EMBL/GenBank/DDBJ databases">
        <title>Genomic Encyclopedia of Type Strains, Phase IV (KMG-IV): sequencing the most valuable type-strain genomes for metagenomic binning, comparative biology and taxonomic classification.</title>
        <authorList>
            <person name="Goeker M."/>
        </authorList>
    </citation>
    <scope>NUCLEOTIDE SEQUENCE [LARGE SCALE GENOMIC DNA]</scope>
    <source>
        <strain evidence="5 6">DSM 15743</strain>
    </source>
</reference>
<evidence type="ECO:0000259" key="4">
    <source>
        <dbReference type="Pfam" id="PF04577"/>
    </source>
</evidence>
<gene>
    <name evidence="5" type="ORF">GGR34_001349</name>
</gene>
<dbReference type="Pfam" id="PF04577">
    <property type="entry name" value="Glyco_transf_61"/>
    <property type="match status" value="1"/>
</dbReference>
<keyword evidence="6" id="KW-1185">Reference proteome</keyword>
<dbReference type="RefSeq" id="WP_027315689.1">
    <property type="nucleotide sequence ID" value="NZ_JACIDC010000004.1"/>
</dbReference>
<name>A0A7W6IDX2_9HYPH</name>
<evidence type="ECO:0000313" key="5">
    <source>
        <dbReference type="EMBL" id="MBB4039702.1"/>
    </source>
</evidence>
<feature type="domain" description="Glycosyltransferase 61 catalytic" evidence="4">
    <location>
        <begin position="160"/>
        <end position="341"/>
    </location>
</feature>
<evidence type="ECO:0000256" key="3">
    <source>
        <dbReference type="ARBA" id="ARBA00023180"/>
    </source>
</evidence>
<dbReference type="AlphaFoldDB" id="A0A7W6IDX2"/>
<keyword evidence="1" id="KW-0328">Glycosyltransferase</keyword>
<dbReference type="Proteomes" id="UP000519439">
    <property type="component" value="Unassembled WGS sequence"/>
</dbReference>
<evidence type="ECO:0000256" key="2">
    <source>
        <dbReference type="ARBA" id="ARBA00022679"/>
    </source>
</evidence>
<keyword evidence="3" id="KW-0325">Glycoprotein</keyword>